<dbReference type="EMBL" id="BMOE01000007">
    <property type="protein sequence ID" value="GGJ78209.1"/>
    <property type="molecule type" value="Genomic_DNA"/>
</dbReference>
<sequence length="64" mass="7404">MLLAKPEILYPKSTIIETKVESEIKEKYIPMSFFDNSLPIIGIETIGTKIVIKYDTIPMERFII</sequence>
<dbReference type="AlphaFoldDB" id="A0A917PHK0"/>
<gene>
    <name evidence="1" type="ORF">GCM10008939_22730</name>
</gene>
<evidence type="ECO:0000313" key="2">
    <source>
        <dbReference type="Proteomes" id="UP000635726"/>
    </source>
</evidence>
<evidence type="ECO:0000313" key="1">
    <source>
        <dbReference type="EMBL" id="GGJ78209.1"/>
    </source>
</evidence>
<accession>A0A917PHK0</accession>
<protein>
    <submittedName>
        <fullName evidence="1">Uncharacterized protein</fullName>
    </submittedName>
</protein>
<comment type="caution">
    <text evidence="1">The sequence shown here is derived from an EMBL/GenBank/DDBJ whole genome shotgun (WGS) entry which is preliminary data.</text>
</comment>
<reference evidence="1" key="2">
    <citation type="submission" date="2020-09" db="EMBL/GenBank/DDBJ databases">
        <authorList>
            <person name="Sun Q."/>
            <person name="Ohkuma M."/>
        </authorList>
    </citation>
    <scope>NUCLEOTIDE SEQUENCE</scope>
    <source>
        <strain evidence="1">JCM 14371</strain>
    </source>
</reference>
<organism evidence="1 2">
    <name type="scientific">Deinococcus aquiradiocola</name>
    <dbReference type="NCBI Taxonomy" id="393059"/>
    <lineage>
        <taxon>Bacteria</taxon>
        <taxon>Thermotogati</taxon>
        <taxon>Deinococcota</taxon>
        <taxon>Deinococci</taxon>
        <taxon>Deinococcales</taxon>
        <taxon>Deinococcaceae</taxon>
        <taxon>Deinococcus</taxon>
    </lineage>
</organism>
<dbReference type="Proteomes" id="UP000635726">
    <property type="component" value="Unassembled WGS sequence"/>
</dbReference>
<name>A0A917PHK0_9DEIO</name>
<keyword evidence="2" id="KW-1185">Reference proteome</keyword>
<proteinExistence type="predicted"/>
<reference evidence="1" key="1">
    <citation type="journal article" date="2014" name="Int. J. Syst. Evol. Microbiol.">
        <title>Complete genome sequence of Corynebacterium casei LMG S-19264T (=DSM 44701T), isolated from a smear-ripened cheese.</title>
        <authorList>
            <consortium name="US DOE Joint Genome Institute (JGI-PGF)"/>
            <person name="Walter F."/>
            <person name="Albersmeier A."/>
            <person name="Kalinowski J."/>
            <person name="Ruckert C."/>
        </authorList>
    </citation>
    <scope>NUCLEOTIDE SEQUENCE</scope>
    <source>
        <strain evidence="1">JCM 14371</strain>
    </source>
</reference>